<dbReference type="InterPro" id="IPR036638">
    <property type="entry name" value="HLH_DNA-bd_sf"/>
</dbReference>
<accession>A0AAV1DRQ9</accession>
<evidence type="ECO:0000256" key="6">
    <source>
        <dbReference type="SAM" id="MobiDB-lite"/>
    </source>
</evidence>
<dbReference type="Proteomes" id="UP001161247">
    <property type="component" value="Chromosome 6"/>
</dbReference>
<evidence type="ECO:0000256" key="1">
    <source>
        <dbReference type="ARBA" id="ARBA00004123"/>
    </source>
</evidence>
<dbReference type="CDD" id="cd11454">
    <property type="entry name" value="bHLH_AtIND_like"/>
    <property type="match status" value="1"/>
</dbReference>
<dbReference type="SMART" id="SM00353">
    <property type="entry name" value="HLH"/>
    <property type="match status" value="1"/>
</dbReference>
<dbReference type="SUPFAM" id="SSF47459">
    <property type="entry name" value="HLH, helix-loop-helix DNA-binding domain"/>
    <property type="match status" value="1"/>
</dbReference>
<dbReference type="GO" id="GO:0003700">
    <property type="term" value="F:DNA-binding transcription factor activity"/>
    <property type="evidence" value="ECO:0007669"/>
    <property type="project" value="InterPro"/>
</dbReference>
<dbReference type="InterPro" id="IPR011598">
    <property type="entry name" value="bHLH_dom"/>
</dbReference>
<sequence>MELLKDHEPRNSTLCLIQPHPYGKSEFGEDSDNGSTGLNYLIDVKPEKIYEDGSGSESIAKNFAAATSPSSLSSPSSTNSDGMGGNQGLNYQPEDGHSLINYNAGYGNFVENNAGSLSCFGRSQSAFPKMISNQDDNYSMWEDNLHYHYQNQLDSRGSNAPNPRILENSQSIQANGGLPFEWLSAEANASDTINNSIQDHGRYPGLNNKRPFMGEQPQASKKQCNAARTLKSKSTAGSSTKDPQSIAAKNRRERISERLKILQDLVPNGSKVDLVTMLEKAISYVKFLQLQVKVLATDEFWPAQGGKALDLSQVQEAIDAILAASRRERNSNSSSKS</sequence>
<evidence type="ECO:0000259" key="7">
    <source>
        <dbReference type="PROSITE" id="PS50888"/>
    </source>
</evidence>
<feature type="region of interest" description="Disordered" evidence="6">
    <location>
        <begin position="67"/>
        <end position="92"/>
    </location>
</feature>
<name>A0AAV1DRQ9_OLDCO</name>
<feature type="region of interest" description="Disordered" evidence="6">
    <location>
        <begin position="1"/>
        <end position="33"/>
    </location>
</feature>
<dbReference type="GO" id="GO:0003677">
    <property type="term" value="F:DNA binding"/>
    <property type="evidence" value="ECO:0007669"/>
    <property type="project" value="UniProtKB-KW"/>
</dbReference>
<dbReference type="GO" id="GO:0005634">
    <property type="term" value="C:nucleus"/>
    <property type="evidence" value="ECO:0007669"/>
    <property type="project" value="UniProtKB-SubCell"/>
</dbReference>
<dbReference type="FunFam" id="4.10.280.10:FF:000046">
    <property type="entry name" value="Transcription factor bHLH83"/>
    <property type="match status" value="1"/>
</dbReference>
<dbReference type="AlphaFoldDB" id="A0AAV1DRQ9"/>
<feature type="region of interest" description="Disordered" evidence="6">
    <location>
        <begin position="203"/>
        <end position="251"/>
    </location>
</feature>
<dbReference type="InterPro" id="IPR045843">
    <property type="entry name" value="IND-like"/>
</dbReference>
<feature type="compositionally biased region" description="Polar residues" evidence="6">
    <location>
        <begin position="232"/>
        <end position="243"/>
    </location>
</feature>
<reference evidence="8" key="1">
    <citation type="submission" date="2023-03" db="EMBL/GenBank/DDBJ databases">
        <authorList>
            <person name="Julca I."/>
        </authorList>
    </citation>
    <scope>NUCLEOTIDE SEQUENCE</scope>
</reference>
<organism evidence="8 9">
    <name type="scientific">Oldenlandia corymbosa var. corymbosa</name>
    <dbReference type="NCBI Taxonomy" id="529605"/>
    <lineage>
        <taxon>Eukaryota</taxon>
        <taxon>Viridiplantae</taxon>
        <taxon>Streptophyta</taxon>
        <taxon>Embryophyta</taxon>
        <taxon>Tracheophyta</taxon>
        <taxon>Spermatophyta</taxon>
        <taxon>Magnoliopsida</taxon>
        <taxon>eudicotyledons</taxon>
        <taxon>Gunneridae</taxon>
        <taxon>Pentapetalae</taxon>
        <taxon>asterids</taxon>
        <taxon>lamiids</taxon>
        <taxon>Gentianales</taxon>
        <taxon>Rubiaceae</taxon>
        <taxon>Rubioideae</taxon>
        <taxon>Spermacoceae</taxon>
        <taxon>Hedyotis-Oldenlandia complex</taxon>
        <taxon>Oldenlandia</taxon>
    </lineage>
</organism>
<feature type="compositionally biased region" description="Low complexity" evidence="6">
    <location>
        <begin position="67"/>
        <end position="80"/>
    </location>
</feature>
<evidence type="ECO:0000256" key="3">
    <source>
        <dbReference type="ARBA" id="ARBA00023125"/>
    </source>
</evidence>
<keyword evidence="2" id="KW-0805">Transcription regulation</keyword>
<keyword evidence="9" id="KW-1185">Reference proteome</keyword>
<protein>
    <submittedName>
        <fullName evidence="8">OLC1v1010642C1</fullName>
    </submittedName>
</protein>
<evidence type="ECO:0000256" key="2">
    <source>
        <dbReference type="ARBA" id="ARBA00023015"/>
    </source>
</evidence>
<dbReference type="GO" id="GO:0048766">
    <property type="term" value="P:root hair initiation"/>
    <property type="evidence" value="ECO:0007669"/>
    <property type="project" value="UniProtKB-ARBA"/>
</dbReference>
<feature type="compositionally biased region" description="Basic and acidic residues" evidence="6">
    <location>
        <begin position="1"/>
        <end position="10"/>
    </location>
</feature>
<feature type="domain" description="BHLH" evidence="7">
    <location>
        <begin position="239"/>
        <end position="288"/>
    </location>
</feature>
<dbReference type="Gene3D" id="4.10.280.10">
    <property type="entry name" value="Helix-loop-helix DNA-binding domain"/>
    <property type="match status" value="1"/>
</dbReference>
<dbReference type="PROSITE" id="PS50888">
    <property type="entry name" value="BHLH"/>
    <property type="match status" value="1"/>
</dbReference>
<proteinExistence type="predicted"/>
<keyword evidence="5" id="KW-0539">Nucleus</keyword>
<evidence type="ECO:0000313" key="8">
    <source>
        <dbReference type="EMBL" id="CAI9110588.1"/>
    </source>
</evidence>
<keyword evidence="3" id="KW-0238">DNA-binding</keyword>
<gene>
    <name evidence="8" type="ORF">OLC1_LOCUS18197</name>
</gene>
<evidence type="ECO:0000256" key="4">
    <source>
        <dbReference type="ARBA" id="ARBA00023163"/>
    </source>
</evidence>
<dbReference type="PANTHER" id="PTHR45914:SF59">
    <property type="entry name" value="TRANSCRIPTION FACTOR BHLH83-LIKE"/>
    <property type="match status" value="1"/>
</dbReference>
<evidence type="ECO:0000313" key="9">
    <source>
        <dbReference type="Proteomes" id="UP001161247"/>
    </source>
</evidence>
<keyword evidence="4" id="KW-0804">Transcription</keyword>
<evidence type="ECO:0000256" key="5">
    <source>
        <dbReference type="ARBA" id="ARBA00023242"/>
    </source>
</evidence>
<comment type="subcellular location">
    <subcellularLocation>
        <location evidence="1">Nucleus</location>
    </subcellularLocation>
</comment>
<dbReference type="EMBL" id="OX459123">
    <property type="protein sequence ID" value="CAI9110588.1"/>
    <property type="molecule type" value="Genomic_DNA"/>
</dbReference>
<dbReference type="Pfam" id="PF00010">
    <property type="entry name" value="HLH"/>
    <property type="match status" value="1"/>
</dbReference>
<dbReference type="PANTHER" id="PTHR45914">
    <property type="entry name" value="TRANSCRIPTION FACTOR HEC3-RELATED"/>
    <property type="match status" value="1"/>
</dbReference>
<dbReference type="GO" id="GO:0046983">
    <property type="term" value="F:protein dimerization activity"/>
    <property type="evidence" value="ECO:0007669"/>
    <property type="project" value="InterPro"/>
</dbReference>